<evidence type="ECO:0000313" key="9">
    <source>
        <dbReference type="Proteomes" id="UP000472676"/>
    </source>
</evidence>
<dbReference type="SMART" id="SM00346">
    <property type="entry name" value="HTH_ICLR"/>
    <property type="match status" value="1"/>
</dbReference>
<feature type="domain" description="IclR-ED" evidence="7">
    <location>
        <begin position="91"/>
        <end position="313"/>
    </location>
</feature>
<evidence type="ECO:0000313" key="8">
    <source>
        <dbReference type="EMBL" id="NGY05754.1"/>
    </source>
</evidence>
<dbReference type="PANTHER" id="PTHR30136">
    <property type="entry name" value="HELIX-TURN-HELIX TRANSCRIPTIONAL REGULATOR, ICLR FAMILY"/>
    <property type="match status" value="1"/>
</dbReference>
<dbReference type="PROSITE" id="PS51078">
    <property type="entry name" value="ICLR_ED"/>
    <property type="match status" value="1"/>
</dbReference>
<dbReference type="RefSeq" id="WP_166257852.1">
    <property type="nucleotide sequence ID" value="NZ_JAAMOW010000006.1"/>
</dbReference>
<keyword evidence="1" id="KW-0805">Transcription regulation</keyword>
<keyword evidence="9" id="KW-1185">Reference proteome</keyword>
<gene>
    <name evidence="8" type="ORF">G7Y85_13350</name>
</gene>
<dbReference type="InterPro" id="IPR029016">
    <property type="entry name" value="GAF-like_dom_sf"/>
</dbReference>
<dbReference type="Pfam" id="PF09339">
    <property type="entry name" value="HTH_IclR"/>
    <property type="match status" value="1"/>
</dbReference>
<keyword evidence="3" id="KW-0804">Transcription</keyword>
<dbReference type="AlphaFoldDB" id="A0A6M2BTP4"/>
<sequence>MKILLQNRDAVNRRHFIPRPETMSDLSNPTGRVLDVIKLLASQPNEDFSLADIAQQTGMSKASAHRVLLTMTAADFLARHPRRRTYSLGMGLLAVGQASLERYRGVEAAKIEMARMSAELGVQCSATALIGRDLIILACDGLPKSHAGFNRVGERRPMIPPMGLCHVAWGRAALVEPYLAFAKQHMRADAYAWLLEALPLIRQRGYAMATASWHRLGSAVVVPAAAQRDSAHWATVCELVAELNRDEIQLAAPGDGDIRQIGQIAAPVFAPDASMAFQLVLSGLPATLTARKLERCIERLLAAAVAVTDQMNGSVPAGRDAVAAR</sequence>
<organism evidence="8 9">
    <name type="scientific">Solimonas terrae</name>
    <dbReference type="NCBI Taxonomy" id="1396819"/>
    <lineage>
        <taxon>Bacteria</taxon>
        <taxon>Pseudomonadati</taxon>
        <taxon>Pseudomonadota</taxon>
        <taxon>Gammaproteobacteria</taxon>
        <taxon>Nevskiales</taxon>
        <taxon>Nevskiaceae</taxon>
        <taxon>Solimonas</taxon>
    </lineage>
</organism>
<dbReference type="GO" id="GO:0045892">
    <property type="term" value="P:negative regulation of DNA-templated transcription"/>
    <property type="evidence" value="ECO:0007669"/>
    <property type="project" value="TreeGrafter"/>
</dbReference>
<name>A0A6M2BTP4_9GAMM</name>
<dbReference type="InterPro" id="IPR036390">
    <property type="entry name" value="WH_DNA-bd_sf"/>
</dbReference>
<dbReference type="PROSITE" id="PS51077">
    <property type="entry name" value="HTH_ICLR"/>
    <property type="match status" value="1"/>
</dbReference>
<keyword evidence="2" id="KW-0238">DNA-binding</keyword>
<dbReference type="InterPro" id="IPR005471">
    <property type="entry name" value="Tscrpt_reg_IclR_N"/>
</dbReference>
<reference evidence="8 9" key="1">
    <citation type="journal article" date="2014" name="Int. J. Syst. Evol. Microbiol.">
        <title>Solimonas terrae sp. nov., isolated from soil.</title>
        <authorList>
            <person name="Kim S.J."/>
            <person name="Moon J.Y."/>
            <person name="Weon H.Y."/>
            <person name="Ahn J.H."/>
            <person name="Chen W.M."/>
            <person name="Kwon S.W."/>
        </authorList>
    </citation>
    <scope>NUCLEOTIDE SEQUENCE [LARGE SCALE GENOMIC DNA]</scope>
    <source>
        <strain evidence="8 9">KIS83-12</strain>
    </source>
</reference>
<dbReference type="GO" id="GO:0003677">
    <property type="term" value="F:DNA binding"/>
    <property type="evidence" value="ECO:0007669"/>
    <property type="project" value="UniProtKB-KW"/>
</dbReference>
<dbReference type="SUPFAM" id="SSF46785">
    <property type="entry name" value="Winged helix' DNA-binding domain"/>
    <property type="match status" value="1"/>
</dbReference>
<evidence type="ECO:0000256" key="5">
    <source>
        <dbReference type="ARBA" id="ARBA00042627"/>
    </source>
</evidence>
<evidence type="ECO:0000259" key="6">
    <source>
        <dbReference type="PROSITE" id="PS51077"/>
    </source>
</evidence>
<protein>
    <recommendedName>
        <fullName evidence="4">HTH-type transcriptional repressor AllR</fullName>
    </recommendedName>
    <alternativeName>
        <fullName evidence="5">Negative regulator of allantoin and glyoxylate utilization operons</fullName>
    </alternativeName>
</protein>
<dbReference type="InterPro" id="IPR050707">
    <property type="entry name" value="HTH_MetabolicPath_Reg"/>
</dbReference>
<dbReference type="Proteomes" id="UP000472676">
    <property type="component" value="Unassembled WGS sequence"/>
</dbReference>
<evidence type="ECO:0000256" key="4">
    <source>
        <dbReference type="ARBA" id="ARBA00040379"/>
    </source>
</evidence>
<dbReference type="Gene3D" id="3.30.450.40">
    <property type="match status" value="1"/>
</dbReference>
<evidence type="ECO:0000256" key="2">
    <source>
        <dbReference type="ARBA" id="ARBA00023125"/>
    </source>
</evidence>
<accession>A0A6M2BTP4</accession>
<dbReference type="PANTHER" id="PTHR30136:SF24">
    <property type="entry name" value="HTH-TYPE TRANSCRIPTIONAL REPRESSOR ALLR"/>
    <property type="match status" value="1"/>
</dbReference>
<dbReference type="InterPro" id="IPR014757">
    <property type="entry name" value="Tscrpt_reg_IclR_C"/>
</dbReference>
<feature type="domain" description="HTH iclR-type" evidence="6">
    <location>
        <begin position="27"/>
        <end position="90"/>
    </location>
</feature>
<dbReference type="InterPro" id="IPR036388">
    <property type="entry name" value="WH-like_DNA-bd_sf"/>
</dbReference>
<dbReference type="EMBL" id="JAAMOW010000006">
    <property type="protein sequence ID" value="NGY05754.1"/>
    <property type="molecule type" value="Genomic_DNA"/>
</dbReference>
<dbReference type="SUPFAM" id="SSF55781">
    <property type="entry name" value="GAF domain-like"/>
    <property type="match status" value="1"/>
</dbReference>
<comment type="caution">
    <text evidence="8">The sequence shown here is derived from an EMBL/GenBank/DDBJ whole genome shotgun (WGS) entry which is preliminary data.</text>
</comment>
<evidence type="ECO:0000259" key="7">
    <source>
        <dbReference type="PROSITE" id="PS51078"/>
    </source>
</evidence>
<dbReference type="Gene3D" id="1.10.10.10">
    <property type="entry name" value="Winged helix-like DNA-binding domain superfamily/Winged helix DNA-binding domain"/>
    <property type="match status" value="1"/>
</dbReference>
<evidence type="ECO:0000256" key="3">
    <source>
        <dbReference type="ARBA" id="ARBA00023163"/>
    </source>
</evidence>
<proteinExistence type="predicted"/>
<evidence type="ECO:0000256" key="1">
    <source>
        <dbReference type="ARBA" id="ARBA00023015"/>
    </source>
</evidence>
<dbReference type="GO" id="GO:0003700">
    <property type="term" value="F:DNA-binding transcription factor activity"/>
    <property type="evidence" value="ECO:0007669"/>
    <property type="project" value="TreeGrafter"/>
</dbReference>